<sequence>MKEKITELTLARKDAHIFYSSHQLDHYLSAAADYIVAGIEEGDHIILIENDRIFSLLEEKLKPLLHKEQLGQILHINNFDYYFSSGSFNPPYIFDYLDNILKPYNEHNISFRTWAHVEWREQEGILEILEEFENEADRLVNENSLLLVCAYDAERVPDTLHTALMKCHEFVMTEDSIIPSDLYAKTESA</sequence>
<organism evidence="2 3">
    <name type="scientific">Bacillus infantis</name>
    <dbReference type="NCBI Taxonomy" id="324767"/>
    <lineage>
        <taxon>Bacteria</taxon>
        <taxon>Bacillati</taxon>
        <taxon>Bacillota</taxon>
        <taxon>Bacilli</taxon>
        <taxon>Bacillales</taxon>
        <taxon>Bacillaceae</taxon>
        <taxon>Bacillus</taxon>
    </lineage>
</organism>
<dbReference type="Proteomes" id="UP000322139">
    <property type="component" value="Unassembled WGS sequence"/>
</dbReference>
<evidence type="ECO:0000259" key="1">
    <source>
        <dbReference type="Pfam" id="PF14417"/>
    </source>
</evidence>
<protein>
    <submittedName>
        <fullName evidence="2">3-ketoacyl-ACP reductase</fullName>
    </submittedName>
</protein>
<evidence type="ECO:0000313" key="2">
    <source>
        <dbReference type="EMBL" id="TYS47696.1"/>
    </source>
</evidence>
<dbReference type="RefSeq" id="WP_148975027.1">
    <property type="nucleotide sequence ID" value="NZ_VTER01000006.1"/>
</dbReference>
<proteinExistence type="predicted"/>
<name>A0A5D4RCT5_9BACI</name>
<reference evidence="2 3" key="1">
    <citation type="submission" date="2019-08" db="EMBL/GenBank/DDBJ databases">
        <title>Bacillus genomes from the desert of Cuatro Cienegas, Coahuila.</title>
        <authorList>
            <person name="Olmedo-Alvarez G."/>
        </authorList>
    </citation>
    <scope>NUCLEOTIDE SEQUENCE [LARGE SCALE GENOMIC DNA]</scope>
    <source>
        <strain evidence="2 3">CH446_14T</strain>
    </source>
</reference>
<evidence type="ECO:0000313" key="3">
    <source>
        <dbReference type="Proteomes" id="UP000322139"/>
    </source>
</evidence>
<dbReference type="InterPro" id="IPR025847">
    <property type="entry name" value="MEDS_domain"/>
</dbReference>
<gene>
    <name evidence="2" type="ORF">FZD51_12190</name>
</gene>
<feature type="domain" description="MEDS" evidence="1">
    <location>
        <begin position="16"/>
        <end position="168"/>
    </location>
</feature>
<comment type="caution">
    <text evidence="2">The sequence shown here is derived from an EMBL/GenBank/DDBJ whole genome shotgun (WGS) entry which is preliminary data.</text>
</comment>
<accession>A0A5D4RCT5</accession>
<dbReference type="AlphaFoldDB" id="A0A5D4RCT5"/>
<dbReference type="EMBL" id="VTER01000006">
    <property type="protein sequence ID" value="TYS47696.1"/>
    <property type="molecule type" value="Genomic_DNA"/>
</dbReference>
<dbReference type="Pfam" id="PF14417">
    <property type="entry name" value="MEDS"/>
    <property type="match status" value="1"/>
</dbReference>